<proteinExistence type="predicted"/>
<organism evidence="2 3">
    <name type="scientific">Anaerotignum faecicola</name>
    <dbReference type="NCBI Taxonomy" id="2358141"/>
    <lineage>
        <taxon>Bacteria</taxon>
        <taxon>Bacillati</taxon>
        <taxon>Bacillota</taxon>
        <taxon>Clostridia</taxon>
        <taxon>Lachnospirales</taxon>
        <taxon>Anaerotignaceae</taxon>
        <taxon>Anaerotignum</taxon>
    </lineage>
</organism>
<feature type="transmembrane region" description="Helical" evidence="1">
    <location>
        <begin position="17"/>
        <end position="36"/>
    </location>
</feature>
<dbReference type="EMBL" id="BHVZ01000002">
    <property type="protein sequence ID" value="GCB29762.1"/>
    <property type="molecule type" value="Genomic_DNA"/>
</dbReference>
<accession>A0A401LE60</accession>
<sequence length="86" mass="9685">MKTQLEQLVDEIEVESMLWMFLFIICMIGVFGKLLLFGIQMAWGISKFLLTIVILPLILIGMVVGGLLYIAFPILIVIGIITLLCR</sequence>
<gene>
    <name evidence="2" type="ORF">KGMB03357_14230</name>
</gene>
<dbReference type="AlphaFoldDB" id="A0A401LE60"/>
<comment type="caution">
    <text evidence="2">The sequence shown here is derived from an EMBL/GenBank/DDBJ whole genome shotgun (WGS) entry which is preliminary data.</text>
</comment>
<keyword evidence="1" id="KW-1133">Transmembrane helix</keyword>
<keyword evidence="1" id="KW-0472">Membrane</keyword>
<evidence type="ECO:0000313" key="2">
    <source>
        <dbReference type="EMBL" id="GCB29762.1"/>
    </source>
</evidence>
<evidence type="ECO:0000313" key="3">
    <source>
        <dbReference type="Proteomes" id="UP000287361"/>
    </source>
</evidence>
<keyword evidence="3" id="KW-1185">Reference proteome</keyword>
<name>A0A401LE60_9FIRM</name>
<feature type="transmembrane region" description="Helical" evidence="1">
    <location>
        <begin position="48"/>
        <end position="81"/>
    </location>
</feature>
<dbReference type="Proteomes" id="UP000287361">
    <property type="component" value="Unassembled WGS sequence"/>
</dbReference>
<evidence type="ECO:0000256" key="1">
    <source>
        <dbReference type="SAM" id="Phobius"/>
    </source>
</evidence>
<keyword evidence="1" id="KW-0812">Transmembrane</keyword>
<reference evidence="2 3" key="1">
    <citation type="submission" date="2018-10" db="EMBL/GenBank/DDBJ databases">
        <title>Draft Genome Sequence of Anaerotignum sp. KCTC 15736.</title>
        <authorList>
            <person name="Choi S.H."/>
            <person name="Kim J.S."/>
            <person name="Kang S.W."/>
            <person name="Lee J.S."/>
            <person name="Park S.H."/>
        </authorList>
    </citation>
    <scope>NUCLEOTIDE SEQUENCE [LARGE SCALE GENOMIC DNA]</scope>
    <source>
        <strain evidence="2 3">KCTC 15736</strain>
    </source>
</reference>
<protein>
    <submittedName>
        <fullName evidence="2">Uncharacterized protein</fullName>
    </submittedName>
</protein>